<dbReference type="Proteomes" id="UP001296104">
    <property type="component" value="Unassembled WGS sequence"/>
</dbReference>
<proteinExistence type="predicted"/>
<organism evidence="2 3">
    <name type="scientific">Lecanosticta acicola</name>
    <dbReference type="NCBI Taxonomy" id="111012"/>
    <lineage>
        <taxon>Eukaryota</taxon>
        <taxon>Fungi</taxon>
        <taxon>Dikarya</taxon>
        <taxon>Ascomycota</taxon>
        <taxon>Pezizomycotina</taxon>
        <taxon>Dothideomycetes</taxon>
        <taxon>Dothideomycetidae</taxon>
        <taxon>Mycosphaerellales</taxon>
        <taxon>Mycosphaerellaceae</taxon>
        <taxon>Lecanosticta</taxon>
    </lineage>
</organism>
<comment type="caution">
    <text evidence="2">The sequence shown here is derived from an EMBL/GenBank/DDBJ whole genome shotgun (WGS) entry which is preliminary data.</text>
</comment>
<protein>
    <submittedName>
        <fullName evidence="2">Uncharacterized protein</fullName>
    </submittedName>
</protein>
<dbReference type="PANTHER" id="PTHR42085">
    <property type="entry name" value="F-BOX DOMAIN-CONTAINING PROTEIN"/>
    <property type="match status" value="1"/>
</dbReference>
<feature type="compositionally biased region" description="Basic and acidic residues" evidence="1">
    <location>
        <begin position="453"/>
        <end position="462"/>
    </location>
</feature>
<evidence type="ECO:0000256" key="1">
    <source>
        <dbReference type="SAM" id="MobiDB-lite"/>
    </source>
</evidence>
<keyword evidence="3" id="KW-1185">Reference proteome</keyword>
<feature type="region of interest" description="Disordered" evidence="1">
    <location>
        <begin position="446"/>
        <end position="475"/>
    </location>
</feature>
<dbReference type="PANTHER" id="PTHR42085:SF2">
    <property type="entry name" value="F-BOX DOMAIN-CONTAINING PROTEIN"/>
    <property type="match status" value="1"/>
</dbReference>
<evidence type="ECO:0000313" key="3">
    <source>
        <dbReference type="Proteomes" id="UP001296104"/>
    </source>
</evidence>
<reference evidence="2" key="1">
    <citation type="submission" date="2023-11" db="EMBL/GenBank/DDBJ databases">
        <authorList>
            <person name="Alioto T."/>
            <person name="Alioto T."/>
            <person name="Gomez Garrido J."/>
        </authorList>
    </citation>
    <scope>NUCLEOTIDE SEQUENCE</scope>
</reference>
<evidence type="ECO:0000313" key="2">
    <source>
        <dbReference type="EMBL" id="CAK3868634.1"/>
    </source>
</evidence>
<sequence length="492" mass="55332">MANHQQASKARALGLDKPSELLGPGVFMSMGTTPKSKTRESVLKMIQAYAFSATKPPFSIEELVIMSVIDQNEPVTILEAQKWVYHAIGYYREEILNNLLSASVLQGRNAVVPGVYGDVRDRLTPQWGPIVHRAGDYRRGYADGCYHDCSLLFRKAFYRMDLPLEKVSMATSAIFKAHLPEDKWFVPSNEVIYFSQSLTSKYLPDLSDKGKTKCGRFRFLDLLPEIRVIIYELVFAMPKSGVHARTVFSGPPKVALMTVTRDYDAPLTMDPPTQRSGYQCPPLSELFAFTLVNKKIYEESAHVFYAINTFNCDNLRQLETFLRAVPCQFRQHLTHLTFTHCPSYAGSAWNACELLTNTKNLKKLDIQVDEKPWLRWLASRSSSQAAPSVSRIPGLVTLRDMRGLKVRFHGDCEGVKEYLERWMTMAKPKSEAEAAAGNTIEESNDGKIIAKRKAVDDGQEGKRAKKGKGQTAEGEVLAIERVRSLDGGEQKM</sequence>
<gene>
    <name evidence="2" type="ORF">LECACI_7A001944</name>
</gene>
<dbReference type="InterPro" id="IPR038883">
    <property type="entry name" value="AN11006-like"/>
</dbReference>
<dbReference type="EMBL" id="CAVMBE010000008">
    <property type="protein sequence ID" value="CAK3868634.1"/>
    <property type="molecule type" value="Genomic_DNA"/>
</dbReference>
<name>A0AAI8YTY8_9PEZI</name>
<dbReference type="AlphaFoldDB" id="A0AAI8YTY8"/>
<accession>A0AAI8YTY8</accession>